<evidence type="ECO:0000313" key="3">
    <source>
        <dbReference type="Proteomes" id="UP000322927"/>
    </source>
</evidence>
<reference evidence="2 3" key="1">
    <citation type="submission" date="2018-05" db="EMBL/GenBank/DDBJ databases">
        <title>Streptomyces venezuelae.</title>
        <authorList>
            <person name="Kim W."/>
            <person name="Lee N."/>
            <person name="Cho B.-K."/>
        </authorList>
    </citation>
    <scope>NUCLEOTIDE SEQUENCE [LARGE SCALE GENOMIC DNA]</scope>
    <source>
        <strain evidence="2 3">ATCC 14584</strain>
    </source>
</reference>
<evidence type="ECO:0000256" key="1">
    <source>
        <dbReference type="SAM" id="MobiDB-lite"/>
    </source>
</evidence>
<evidence type="ECO:0000313" key="2">
    <source>
        <dbReference type="EMBL" id="QES35703.1"/>
    </source>
</evidence>
<proteinExistence type="predicted"/>
<name>A0A5P2BZM3_STRVZ</name>
<feature type="region of interest" description="Disordered" evidence="1">
    <location>
        <begin position="1"/>
        <end position="41"/>
    </location>
</feature>
<feature type="compositionally biased region" description="Polar residues" evidence="1">
    <location>
        <begin position="13"/>
        <end position="26"/>
    </location>
</feature>
<dbReference type="Proteomes" id="UP000322927">
    <property type="component" value="Chromosome"/>
</dbReference>
<sequence length="73" mass="7474">MRGTRENHHGHMSATTFTPVSAQSSADPGAVPHGAPHPRGIGGALRAAKVLMSAAFGVVVLGEFAEEAGVRTR</sequence>
<organism evidence="2 3">
    <name type="scientific">Streptomyces venezuelae</name>
    <dbReference type="NCBI Taxonomy" id="54571"/>
    <lineage>
        <taxon>Bacteria</taxon>
        <taxon>Bacillati</taxon>
        <taxon>Actinomycetota</taxon>
        <taxon>Actinomycetes</taxon>
        <taxon>Kitasatosporales</taxon>
        <taxon>Streptomycetaceae</taxon>
        <taxon>Streptomyces</taxon>
    </lineage>
</organism>
<protein>
    <submittedName>
        <fullName evidence="2">Uncharacterized protein</fullName>
    </submittedName>
</protein>
<accession>A0A5P2BZM3</accession>
<dbReference type="EMBL" id="CP029192">
    <property type="protein sequence ID" value="QES35703.1"/>
    <property type="molecule type" value="Genomic_DNA"/>
</dbReference>
<dbReference type="AlphaFoldDB" id="A0A5P2BZM3"/>
<gene>
    <name evidence="2" type="ORF">DEJ48_21830</name>
</gene>
<dbReference type="OrthoDB" id="4315371at2"/>